<protein>
    <submittedName>
        <fullName evidence="1">Transglutaminase-like cysteine proteinase BTLCP</fullName>
    </submittedName>
</protein>
<gene>
    <name evidence="1" type="ORF">SAMN05444169_0043</name>
</gene>
<dbReference type="Proteomes" id="UP000190675">
    <property type="component" value="Chromosome I"/>
</dbReference>
<sequence>MWRVVARSAWHAVLFAWGLSLIFPPTELMAGTPVSSVDRADQPFGLSTSRVTTGTLLEKWLDVEHEVDDDRRVLRLCDQDRASCRSRTALRFLAIVDGARNLQGRARLGEINRAINLTVKPMSDLALYGAEDVWSPPLATFARGAGDCEDYAIAKFVALQEAGVSADDLRIVILRDDVRDEDHAVVAARLDGNWLMLDNLHMAMAGDQQVRDYYRPIFLIDRDGVERYSGASSASGGAARGNERAIGQILH</sequence>
<dbReference type="AlphaFoldDB" id="A0A1M5GBR3"/>
<reference evidence="1 2" key="1">
    <citation type="submission" date="2016-11" db="EMBL/GenBank/DDBJ databases">
        <authorList>
            <person name="Jaros S."/>
            <person name="Januszkiewicz K."/>
            <person name="Wedrychowicz H."/>
        </authorList>
    </citation>
    <scope>NUCLEOTIDE SEQUENCE [LARGE SCALE GENOMIC DNA]</scope>
    <source>
        <strain evidence="1 2">GAS242</strain>
    </source>
</reference>
<dbReference type="InterPro" id="IPR038765">
    <property type="entry name" value="Papain-like_cys_pep_sf"/>
</dbReference>
<proteinExistence type="predicted"/>
<dbReference type="Gene3D" id="3.10.620.30">
    <property type="match status" value="1"/>
</dbReference>
<dbReference type="EMBL" id="LT670818">
    <property type="protein sequence ID" value="SHG01154.1"/>
    <property type="molecule type" value="Genomic_DNA"/>
</dbReference>
<dbReference type="PANTHER" id="PTHR39327:SF1">
    <property type="entry name" value="BLR5470 PROTEIN"/>
    <property type="match status" value="1"/>
</dbReference>
<evidence type="ECO:0000313" key="1">
    <source>
        <dbReference type="EMBL" id="SHG01154.1"/>
    </source>
</evidence>
<accession>A0A1M5GBR3</accession>
<dbReference type="InterPro" id="IPR010319">
    <property type="entry name" value="Transglutaminase-like_Cys_pept"/>
</dbReference>
<dbReference type="Pfam" id="PF06035">
    <property type="entry name" value="Peptidase_C93"/>
    <property type="match status" value="1"/>
</dbReference>
<dbReference type="OrthoDB" id="5401788at2"/>
<evidence type="ECO:0000313" key="2">
    <source>
        <dbReference type="Proteomes" id="UP000190675"/>
    </source>
</evidence>
<organism evidence="1 2">
    <name type="scientific">Bradyrhizobium erythrophlei</name>
    <dbReference type="NCBI Taxonomy" id="1437360"/>
    <lineage>
        <taxon>Bacteria</taxon>
        <taxon>Pseudomonadati</taxon>
        <taxon>Pseudomonadota</taxon>
        <taxon>Alphaproteobacteria</taxon>
        <taxon>Hyphomicrobiales</taxon>
        <taxon>Nitrobacteraceae</taxon>
        <taxon>Bradyrhizobium</taxon>
    </lineage>
</organism>
<name>A0A1M5GBR3_9BRAD</name>
<dbReference type="SUPFAM" id="SSF54001">
    <property type="entry name" value="Cysteine proteinases"/>
    <property type="match status" value="1"/>
</dbReference>
<dbReference type="RefSeq" id="WP_079563867.1">
    <property type="nucleotide sequence ID" value="NZ_LT670818.1"/>
</dbReference>
<dbReference type="PANTHER" id="PTHR39327">
    <property type="match status" value="1"/>
</dbReference>